<accession>A0ABP7ANX3</accession>
<keyword evidence="1" id="KW-0805">Transcription regulation</keyword>
<comment type="caution">
    <text evidence="5">The sequence shown here is derived from an EMBL/GenBank/DDBJ whole genome shotgun (WGS) entry which is preliminary data.</text>
</comment>
<proteinExistence type="predicted"/>
<dbReference type="InterPro" id="IPR009057">
    <property type="entry name" value="Homeodomain-like_sf"/>
</dbReference>
<sequence>MLPEPIPLPPDLTGAVTEVWALDMPRAHASEQVLPMPATEIIVNLAEPYRVHDESGSWPTPGVFRTGLRRAVVRFDNPPVLRHVAVRLPAYGPARLGLDPTDTVGTVRGALGDDLAGVAASAADPGEAARTVVEVLRAHLVPETPEVRTVRVATDALRADPARSIASLADEAGVTHKTLIARFRRVTGSTPSHLARLSAVDAVVRAIPTEGEVPSWTALIADSPFVDQSHFIRSFRQLVGLTPREYRDALVRSRYDDPRFLDGGG</sequence>
<keyword evidence="2" id="KW-0238">DNA-binding</keyword>
<evidence type="ECO:0000259" key="4">
    <source>
        <dbReference type="PROSITE" id="PS01124"/>
    </source>
</evidence>
<dbReference type="InterPro" id="IPR018060">
    <property type="entry name" value="HTH_AraC"/>
</dbReference>
<feature type="domain" description="HTH araC/xylS-type" evidence="4">
    <location>
        <begin position="147"/>
        <end position="249"/>
    </location>
</feature>
<dbReference type="SUPFAM" id="SSF46689">
    <property type="entry name" value="Homeodomain-like"/>
    <property type="match status" value="1"/>
</dbReference>
<dbReference type="EMBL" id="BAAAYU010000005">
    <property type="protein sequence ID" value="GAA3636461.1"/>
    <property type="molecule type" value="Genomic_DNA"/>
</dbReference>
<keyword evidence="6" id="KW-1185">Reference proteome</keyword>
<keyword evidence="3" id="KW-0804">Transcription</keyword>
<dbReference type="Proteomes" id="UP001501697">
    <property type="component" value="Unassembled WGS sequence"/>
</dbReference>
<reference evidence="6" key="1">
    <citation type="journal article" date="2019" name="Int. J. Syst. Evol. Microbiol.">
        <title>The Global Catalogue of Microorganisms (GCM) 10K type strain sequencing project: providing services to taxonomists for standard genome sequencing and annotation.</title>
        <authorList>
            <consortium name="The Broad Institute Genomics Platform"/>
            <consortium name="The Broad Institute Genome Sequencing Center for Infectious Disease"/>
            <person name="Wu L."/>
            <person name="Ma J."/>
        </authorList>
    </citation>
    <scope>NUCLEOTIDE SEQUENCE [LARGE SCALE GENOMIC DNA]</scope>
    <source>
        <strain evidence="6">JCM 16544</strain>
    </source>
</reference>
<name>A0ABP7ANX3_9MICO</name>
<dbReference type="Pfam" id="PF12833">
    <property type="entry name" value="HTH_18"/>
    <property type="match status" value="1"/>
</dbReference>
<evidence type="ECO:0000313" key="5">
    <source>
        <dbReference type="EMBL" id="GAA3636461.1"/>
    </source>
</evidence>
<organism evidence="5 6">
    <name type="scientific">Microbacterium awajiense</name>
    <dbReference type="NCBI Taxonomy" id="415214"/>
    <lineage>
        <taxon>Bacteria</taxon>
        <taxon>Bacillati</taxon>
        <taxon>Actinomycetota</taxon>
        <taxon>Actinomycetes</taxon>
        <taxon>Micrococcales</taxon>
        <taxon>Microbacteriaceae</taxon>
        <taxon>Microbacterium</taxon>
    </lineage>
</organism>
<protein>
    <recommendedName>
        <fullName evidence="4">HTH araC/xylS-type domain-containing protein</fullName>
    </recommendedName>
</protein>
<evidence type="ECO:0000256" key="1">
    <source>
        <dbReference type="ARBA" id="ARBA00023015"/>
    </source>
</evidence>
<dbReference type="PROSITE" id="PS01124">
    <property type="entry name" value="HTH_ARAC_FAMILY_2"/>
    <property type="match status" value="1"/>
</dbReference>
<dbReference type="RefSeq" id="WP_344738041.1">
    <property type="nucleotide sequence ID" value="NZ_BAAAYU010000005.1"/>
</dbReference>
<evidence type="ECO:0000256" key="3">
    <source>
        <dbReference type="ARBA" id="ARBA00023163"/>
    </source>
</evidence>
<dbReference type="PANTHER" id="PTHR46796">
    <property type="entry name" value="HTH-TYPE TRANSCRIPTIONAL ACTIVATOR RHAS-RELATED"/>
    <property type="match status" value="1"/>
</dbReference>
<dbReference type="SMART" id="SM00342">
    <property type="entry name" value="HTH_ARAC"/>
    <property type="match status" value="1"/>
</dbReference>
<dbReference type="InterPro" id="IPR050204">
    <property type="entry name" value="AraC_XylS_family_regulators"/>
</dbReference>
<evidence type="ECO:0000313" key="6">
    <source>
        <dbReference type="Proteomes" id="UP001501697"/>
    </source>
</evidence>
<gene>
    <name evidence="5" type="ORF">GCM10022200_19760</name>
</gene>
<dbReference type="Gene3D" id="1.10.10.60">
    <property type="entry name" value="Homeodomain-like"/>
    <property type="match status" value="1"/>
</dbReference>
<evidence type="ECO:0000256" key="2">
    <source>
        <dbReference type="ARBA" id="ARBA00023125"/>
    </source>
</evidence>